<dbReference type="InterPro" id="IPR005225">
    <property type="entry name" value="Small_GTP-bd"/>
</dbReference>
<comment type="similarity">
    <text evidence="1 7 8">Belongs to the TRAFAC class TrmE-Era-EngA-EngB-Septin-like GTPase superfamily. TrmE GTPase family.</text>
</comment>
<evidence type="ECO:0000256" key="6">
    <source>
        <dbReference type="ARBA" id="ARBA00023134"/>
    </source>
</evidence>
<dbReference type="InterPro" id="IPR025867">
    <property type="entry name" value="MnmE_helical"/>
</dbReference>
<comment type="caution">
    <text evidence="7">Lacks conserved residue(s) required for the propagation of feature annotation.</text>
</comment>
<evidence type="ECO:0000256" key="3">
    <source>
        <dbReference type="ARBA" id="ARBA00022741"/>
    </source>
</evidence>
<comment type="cofactor">
    <cofactor evidence="7">
        <name>K(+)</name>
        <dbReference type="ChEBI" id="CHEBI:29103"/>
    </cofactor>
    <text evidence="7">Binds 1 potassium ion per subunit.</text>
</comment>
<dbReference type="NCBIfam" id="NF003661">
    <property type="entry name" value="PRK05291.1-3"/>
    <property type="match status" value="1"/>
</dbReference>
<keyword evidence="7" id="KW-0460">Magnesium</keyword>
<dbReference type="InterPro" id="IPR027417">
    <property type="entry name" value="P-loop_NTPase"/>
</dbReference>
<feature type="binding site" evidence="7">
    <location>
        <begin position="223"/>
        <end position="228"/>
    </location>
    <ligand>
        <name>GTP</name>
        <dbReference type="ChEBI" id="CHEBI:37565"/>
    </ligand>
</feature>
<dbReference type="Pfam" id="PF10396">
    <property type="entry name" value="TrmE_N"/>
    <property type="match status" value="1"/>
</dbReference>
<comment type="caution">
    <text evidence="10">The sequence shown here is derived from an EMBL/GenBank/DDBJ whole genome shotgun (WGS) entry which is preliminary data.</text>
</comment>
<dbReference type="AlphaFoldDB" id="A0A3L9YJ39"/>
<dbReference type="GO" id="GO:0005737">
    <property type="term" value="C:cytoplasm"/>
    <property type="evidence" value="ECO:0007669"/>
    <property type="project" value="UniProtKB-SubCell"/>
</dbReference>
<feature type="binding site" evidence="7">
    <location>
        <position position="244"/>
    </location>
    <ligand>
        <name>K(+)</name>
        <dbReference type="ChEBI" id="CHEBI:29103"/>
    </ligand>
</feature>
<evidence type="ECO:0000256" key="8">
    <source>
        <dbReference type="RuleBase" id="RU003313"/>
    </source>
</evidence>
<dbReference type="InterPro" id="IPR004520">
    <property type="entry name" value="GTPase_MnmE"/>
</dbReference>
<evidence type="ECO:0000256" key="7">
    <source>
        <dbReference type="HAMAP-Rule" id="MF_00379"/>
    </source>
</evidence>
<comment type="subcellular location">
    <subcellularLocation>
        <location evidence="7">Cytoplasm</location>
    </subcellularLocation>
</comment>
<dbReference type="NCBIfam" id="TIGR00231">
    <property type="entry name" value="small_GTP"/>
    <property type="match status" value="1"/>
</dbReference>
<dbReference type="InterPro" id="IPR006073">
    <property type="entry name" value="GTP-bd"/>
</dbReference>
<dbReference type="RefSeq" id="WP_121897596.1">
    <property type="nucleotide sequence ID" value="NZ_RCNT01000003.1"/>
</dbReference>
<evidence type="ECO:0000313" key="10">
    <source>
        <dbReference type="EMBL" id="RMA42810.1"/>
    </source>
</evidence>
<dbReference type="FunFam" id="3.30.1360.120:FF:000007">
    <property type="entry name" value="tRNA modification GTPase GTPBP3, mitochondrial"/>
    <property type="match status" value="1"/>
</dbReference>
<feature type="domain" description="TrmE-type G" evidence="9">
    <location>
        <begin position="213"/>
        <end position="352"/>
    </location>
</feature>
<dbReference type="CDD" id="cd14858">
    <property type="entry name" value="TrmE_N"/>
    <property type="match status" value="1"/>
</dbReference>
<name>A0A3L9YJ39_9RHOB</name>
<feature type="binding site" evidence="7">
    <location>
        <begin position="267"/>
        <end position="270"/>
    </location>
    <ligand>
        <name>GTP</name>
        <dbReference type="ChEBI" id="CHEBI:37565"/>
    </ligand>
</feature>
<feature type="binding site" evidence="7">
    <location>
        <position position="429"/>
    </location>
    <ligand>
        <name>(6S)-5-formyl-5,6,7,8-tetrahydrofolate</name>
        <dbReference type="ChEBI" id="CHEBI:57457"/>
    </ligand>
</feature>
<comment type="function">
    <text evidence="7">Exhibits a very high intrinsic GTPase hydrolysis rate. Involved in the addition of a carboxymethylaminomethyl (cmnm) group at the wobble position (U34) of certain tRNAs, forming tRNA-cmnm(5)s(2)U34.</text>
</comment>
<proteinExistence type="inferred from homology"/>
<dbReference type="Gene3D" id="3.40.50.300">
    <property type="entry name" value="P-loop containing nucleotide triphosphate hydrolases"/>
    <property type="match status" value="1"/>
</dbReference>
<feature type="binding site" evidence="7">
    <location>
        <position position="247"/>
    </location>
    <ligand>
        <name>K(+)</name>
        <dbReference type="ChEBI" id="CHEBI:29103"/>
    </ligand>
</feature>
<evidence type="ECO:0000256" key="2">
    <source>
        <dbReference type="ARBA" id="ARBA00022694"/>
    </source>
</evidence>
<feature type="binding site" evidence="7">
    <location>
        <position position="20"/>
    </location>
    <ligand>
        <name>(6S)-5-formyl-5,6,7,8-tetrahydrofolate</name>
        <dbReference type="ChEBI" id="CHEBI:57457"/>
    </ligand>
</feature>
<keyword evidence="7" id="KW-0963">Cytoplasm</keyword>
<dbReference type="EMBL" id="RCNT01000003">
    <property type="protein sequence ID" value="RMA42810.1"/>
    <property type="molecule type" value="Genomic_DNA"/>
</dbReference>
<dbReference type="GO" id="GO:0046872">
    <property type="term" value="F:metal ion binding"/>
    <property type="evidence" value="ECO:0007669"/>
    <property type="project" value="UniProtKB-KW"/>
</dbReference>
<keyword evidence="5 7" id="KW-0630">Potassium</keyword>
<reference evidence="10 11" key="1">
    <citation type="submission" date="2018-10" db="EMBL/GenBank/DDBJ databases">
        <authorList>
            <person name="Jung H.S."/>
            <person name="Jeon C.O."/>
        </authorList>
    </citation>
    <scope>NUCLEOTIDE SEQUENCE [LARGE SCALE GENOMIC DNA]</scope>
    <source>
        <strain evidence="10 11">MA-7-27</strain>
    </source>
</reference>
<keyword evidence="2 7" id="KW-0819">tRNA processing</keyword>
<accession>A0A3L9YJ39</accession>
<keyword evidence="6 7" id="KW-0342">GTP-binding</keyword>
<feature type="binding site" evidence="7">
    <location>
        <position position="242"/>
    </location>
    <ligand>
        <name>K(+)</name>
        <dbReference type="ChEBI" id="CHEBI:29103"/>
    </ligand>
</feature>
<dbReference type="GO" id="GO:0030488">
    <property type="term" value="P:tRNA methylation"/>
    <property type="evidence" value="ECO:0007669"/>
    <property type="project" value="TreeGrafter"/>
</dbReference>
<dbReference type="GO" id="GO:0005525">
    <property type="term" value="F:GTP binding"/>
    <property type="evidence" value="ECO:0007669"/>
    <property type="project" value="UniProtKB-UniRule"/>
</dbReference>
<evidence type="ECO:0000256" key="5">
    <source>
        <dbReference type="ARBA" id="ARBA00022958"/>
    </source>
</evidence>
<evidence type="ECO:0000256" key="1">
    <source>
        <dbReference type="ARBA" id="ARBA00011043"/>
    </source>
</evidence>
<feature type="binding site" evidence="7">
    <location>
        <position position="77"/>
    </location>
    <ligand>
        <name>(6S)-5-formyl-5,6,7,8-tetrahydrofolate</name>
        <dbReference type="ChEBI" id="CHEBI:57457"/>
    </ligand>
</feature>
<dbReference type="Proteomes" id="UP000281343">
    <property type="component" value="Unassembled WGS sequence"/>
</dbReference>
<dbReference type="PANTHER" id="PTHR42714">
    <property type="entry name" value="TRNA MODIFICATION GTPASE GTPBP3"/>
    <property type="match status" value="1"/>
</dbReference>
<comment type="subunit">
    <text evidence="7">Homodimer. Heterotetramer of two MnmE and two MnmG subunits.</text>
</comment>
<feature type="binding site" evidence="7">
    <location>
        <position position="117"/>
    </location>
    <ligand>
        <name>(6S)-5-formyl-5,6,7,8-tetrahydrofolate</name>
        <dbReference type="ChEBI" id="CHEBI:57457"/>
    </ligand>
</feature>
<feature type="binding site" evidence="7">
    <location>
        <begin position="242"/>
        <end position="248"/>
    </location>
    <ligand>
        <name>GTP</name>
        <dbReference type="ChEBI" id="CHEBI:37565"/>
    </ligand>
</feature>
<evidence type="ECO:0000313" key="11">
    <source>
        <dbReference type="Proteomes" id="UP000281343"/>
    </source>
</evidence>
<sequence>MDTIFALASAPGRAGVSVIRVSGPHAHDIGRRLARRLPDSGRAGLRDLRAGDGELLDQALVLTFTAPNSFTGEDVVEFQCHGSISVVNSILSEISGTGLARGAEPGEFTRRALLNNRLDLVQVEGLGALIEAETDAQRRLAMQVFSGRFGEIVDGWRGALLRAAALLEATIDFADEEVPVDVTPEVSKLIDNVAGGLEAEIAGSRFAERVRDGFEVAILGAPNAGKSTLLNYLAGREAAITSEVAGTTRDVIEVRMDLDGLAVTLLDTAGLRVSDDVVEKLGIERALDRAQGADLRVYLQSRPNEEPPLELGEDDIICLGKADLHGQSDTAVSGKTGVGVTRLVEQMSNRLSKQAARAQTATHARHREAMEAAHAALVMASSEVENGPGRTEHAAEHLRIAIRKLDALVGAIDVEMVLGEVFSSFCIGK</sequence>
<dbReference type="PROSITE" id="PS51709">
    <property type="entry name" value="G_TRME"/>
    <property type="match status" value="1"/>
</dbReference>
<evidence type="ECO:0000259" key="9">
    <source>
        <dbReference type="PROSITE" id="PS51709"/>
    </source>
</evidence>
<dbReference type="OrthoDB" id="9805918at2"/>
<keyword evidence="4 7" id="KW-0378">Hydrolase</keyword>
<dbReference type="PANTHER" id="PTHR42714:SF2">
    <property type="entry name" value="TRNA MODIFICATION GTPASE GTPBP3, MITOCHONDRIAL"/>
    <property type="match status" value="1"/>
</dbReference>
<evidence type="ECO:0000256" key="4">
    <source>
        <dbReference type="ARBA" id="ARBA00022801"/>
    </source>
</evidence>
<dbReference type="InterPro" id="IPR031168">
    <property type="entry name" value="G_TrmE"/>
</dbReference>
<dbReference type="Pfam" id="PF01926">
    <property type="entry name" value="MMR_HSR1"/>
    <property type="match status" value="1"/>
</dbReference>
<dbReference type="SUPFAM" id="SSF103025">
    <property type="entry name" value="Folate-binding domain"/>
    <property type="match status" value="1"/>
</dbReference>
<dbReference type="CDD" id="cd04164">
    <property type="entry name" value="trmE"/>
    <property type="match status" value="1"/>
</dbReference>
<dbReference type="InterPro" id="IPR027266">
    <property type="entry name" value="TrmE/GcvT-like"/>
</dbReference>
<feature type="binding site" evidence="7">
    <location>
        <position position="227"/>
    </location>
    <ligand>
        <name>Mg(2+)</name>
        <dbReference type="ChEBI" id="CHEBI:18420"/>
    </ligand>
</feature>
<dbReference type="SUPFAM" id="SSF52540">
    <property type="entry name" value="P-loop containing nucleoside triphosphate hydrolases"/>
    <property type="match status" value="1"/>
</dbReference>
<dbReference type="HAMAP" id="MF_00379">
    <property type="entry name" value="GTPase_MnmE"/>
    <property type="match status" value="1"/>
</dbReference>
<dbReference type="EC" id="3.6.-.-" evidence="7"/>
<dbReference type="InterPro" id="IPR027368">
    <property type="entry name" value="MnmE_dom2"/>
</dbReference>
<dbReference type="SUPFAM" id="SSF116878">
    <property type="entry name" value="TrmE connector domain"/>
    <property type="match status" value="1"/>
</dbReference>
<dbReference type="Pfam" id="PF12631">
    <property type="entry name" value="MnmE_helical"/>
    <property type="match status" value="1"/>
</dbReference>
<keyword evidence="3 7" id="KW-0547">Nucleotide-binding</keyword>
<keyword evidence="7" id="KW-0479">Metal-binding</keyword>
<feature type="binding site" evidence="7">
    <location>
        <position position="248"/>
    </location>
    <ligand>
        <name>Mg(2+)</name>
        <dbReference type="ChEBI" id="CHEBI:18420"/>
    </ligand>
</feature>
<feature type="binding site" evidence="7">
    <location>
        <position position="223"/>
    </location>
    <ligand>
        <name>K(+)</name>
        <dbReference type="ChEBI" id="CHEBI:29103"/>
    </ligand>
</feature>
<dbReference type="GO" id="GO:0003924">
    <property type="term" value="F:GTPase activity"/>
    <property type="evidence" value="ECO:0007669"/>
    <property type="project" value="UniProtKB-UniRule"/>
</dbReference>
<gene>
    <name evidence="7 10" type="primary">mnmE</name>
    <name evidence="7" type="synonym">trmE</name>
    <name evidence="10" type="ORF">D9R08_08525</name>
</gene>
<protein>
    <recommendedName>
        <fullName evidence="7">tRNA modification GTPase MnmE</fullName>
        <ecNumber evidence="7">3.6.-.-</ecNumber>
    </recommendedName>
</protein>
<dbReference type="GO" id="GO:0002098">
    <property type="term" value="P:tRNA wobble uridine modification"/>
    <property type="evidence" value="ECO:0007669"/>
    <property type="project" value="TreeGrafter"/>
</dbReference>
<dbReference type="Gene3D" id="1.20.120.430">
    <property type="entry name" value="tRNA modification GTPase MnmE domain 2"/>
    <property type="match status" value="1"/>
</dbReference>
<organism evidence="10 11">
    <name type="scientific">Rhodophyticola porphyridii</name>
    <dbReference type="NCBI Taxonomy" id="1852017"/>
    <lineage>
        <taxon>Bacteria</taxon>
        <taxon>Pseudomonadati</taxon>
        <taxon>Pseudomonadota</taxon>
        <taxon>Alphaproteobacteria</taxon>
        <taxon>Rhodobacterales</taxon>
        <taxon>Roseobacteraceae</taxon>
        <taxon>Rhodophyticola</taxon>
    </lineage>
</organism>
<dbReference type="InterPro" id="IPR018948">
    <property type="entry name" value="GTP-bd_TrmE_N"/>
</dbReference>
<keyword evidence="11" id="KW-1185">Reference proteome</keyword>
<dbReference type="NCBIfam" id="TIGR00450">
    <property type="entry name" value="mnmE_trmE_thdF"/>
    <property type="match status" value="1"/>
</dbReference>
<dbReference type="Gene3D" id="3.30.1360.120">
    <property type="entry name" value="Probable tRNA modification gtpase trme, domain 1"/>
    <property type="match status" value="1"/>
</dbReference>